<dbReference type="AlphaFoldDB" id="A0A0F7S134"/>
<dbReference type="EMBL" id="LK056680">
    <property type="protein sequence ID" value="CDU24774.1"/>
    <property type="molecule type" value="Genomic_DNA"/>
</dbReference>
<evidence type="ECO:0000256" key="1">
    <source>
        <dbReference type="SAM" id="MobiDB-lite"/>
    </source>
</evidence>
<name>A0A0F7S134_9BASI</name>
<accession>A0A0F7S134</accession>
<reference evidence="2" key="1">
    <citation type="submission" date="2014-06" db="EMBL/GenBank/DDBJ databases">
        <authorList>
            <person name="Berkman J.Paul."/>
        </authorList>
    </citation>
    <scope>NUCLEOTIDE SEQUENCE [LARGE SCALE GENOMIC DNA]</scope>
</reference>
<dbReference type="EMBL" id="CCFA01002903">
    <property type="protein sequence ID" value="CDS00707.1"/>
    <property type="molecule type" value="Genomic_DNA"/>
</dbReference>
<evidence type="ECO:0000313" key="4">
    <source>
        <dbReference type="Proteomes" id="UP000242770"/>
    </source>
</evidence>
<sequence length="112" mass="12356">MATSQSHASKNHDNSLRFRLGRDEPSRAAVSTSLAKLPGFAAERAMCAPRRQLLLEGDDTVQTIDHLVSLRFAIDTHERTGAKKKLLQGGDGGSDRRAELFAELFVKERHSV</sequence>
<reference evidence="3" key="2">
    <citation type="submission" date="2014-06" db="EMBL/GenBank/DDBJ databases">
        <authorList>
            <person name="Ju J."/>
            <person name="Zhang J."/>
        </authorList>
    </citation>
    <scope>NUCLEOTIDE SEQUENCE</scope>
    <source>
        <strain evidence="3">SscI8</strain>
    </source>
</reference>
<gene>
    <name evidence="2" type="primary">SSCI49110.1</name>
    <name evidence="3" type="ORF">SPSC_04607</name>
</gene>
<feature type="compositionally biased region" description="Basic and acidic residues" evidence="1">
    <location>
        <begin position="10"/>
        <end position="24"/>
    </location>
</feature>
<evidence type="ECO:0000313" key="3">
    <source>
        <dbReference type="EMBL" id="CDU24774.1"/>
    </source>
</evidence>
<reference evidence="4" key="3">
    <citation type="submission" date="2014-06" db="EMBL/GenBank/DDBJ databases">
        <authorList>
            <person name="Berkman P.J."/>
        </authorList>
    </citation>
    <scope>NUCLEOTIDE SEQUENCE [LARGE SCALE GENOMIC DNA]</scope>
</reference>
<evidence type="ECO:0000313" key="2">
    <source>
        <dbReference type="EMBL" id="CDS00707.1"/>
    </source>
</evidence>
<proteinExistence type="predicted"/>
<dbReference type="Proteomes" id="UP000242770">
    <property type="component" value="Unassembled WGS sequence"/>
</dbReference>
<organism evidence="2 4">
    <name type="scientific">Sporisorium scitamineum</name>
    <dbReference type="NCBI Taxonomy" id="49012"/>
    <lineage>
        <taxon>Eukaryota</taxon>
        <taxon>Fungi</taxon>
        <taxon>Dikarya</taxon>
        <taxon>Basidiomycota</taxon>
        <taxon>Ustilaginomycotina</taxon>
        <taxon>Ustilaginomycetes</taxon>
        <taxon>Ustilaginales</taxon>
        <taxon>Ustilaginaceae</taxon>
        <taxon>Sporisorium</taxon>
    </lineage>
</organism>
<protein>
    <submittedName>
        <fullName evidence="2">Uncharacterized protein</fullName>
    </submittedName>
</protein>
<keyword evidence="4" id="KW-1185">Reference proteome</keyword>
<feature type="region of interest" description="Disordered" evidence="1">
    <location>
        <begin position="1"/>
        <end position="24"/>
    </location>
</feature>